<evidence type="ECO:0000259" key="9">
    <source>
        <dbReference type="SMART" id="SM00500"/>
    </source>
</evidence>
<evidence type="ECO:0000256" key="1">
    <source>
        <dbReference type="ARBA" id="ARBA00004123"/>
    </source>
</evidence>
<dbReference type="PANTHER" id="PTHR13007:SF19">
    <property type="entry name" value="PRE-MRNA-SPLICING FACTOR 18"/>
    <property type="match status" value="1"/>
</dbReference>
<name>A0A7S3QRH7_DUNTE</name>
<dbReference type="GO" id="GO:0000350">
    <property type="term" value="P:generation of catalytic spliceosome for second transesterification step"/>
    <property type="evidence" value="ECO:0007669"/>
    <property type="project" value="TreeGrafter"/>
</dbReference>
<dbReference type="GO" id="GO:0005682">
    <property type="term" value="C:U5 snRNP"/>
    <property type="evidence" value="ECO:0007669"/>
    <property type="project" value="TreeGrafter"/>
</dbReference>
<sequence length="453" mass="51456">MSLDSLKALKEKLRAEKEALTGGKPGEKYHRKAELEAAKLQRIRDEEEEERRKKANLELKRKQEAGLLEDESAKKAKTEHKEQEQLLPDIPEPEVIRRLRALGHPATLFAEDHVSRLRRFLKAEKELAVEDETMGGQQENVMLGLKKQGKDKTQKSKTGKAAEEEAKHHKAMSGPAIPGASETSGQPVAETKPLTPEEEARAAFERAAAQLAERRAEAAMCIEDRCQKWIRRWVKEWEEDLEKRPAAMKQSGIGHTTTLQFQQTKKYMEPLYDRLKHRALHEELRAGLWMMVEAMQNRNYMYANDIYLRLAIGNAPWPIGVTSVGIHERSAREKISHVMNQHGQAHIMNDEATRKFLQAMKRLLSAVQRMYPTDPSRSADFQTTTDLGRGVAGAGSHKQALLEAEARGETWQALGLSDAPHYLEEDGKVRVPPKWKHILEAEYKKEKSPSPAL</sequence>
<comment type="subcellular location">
    <subcellularLocation>
        <location evidence="1">Nucleus</location>
    </subcellularLocation>
</comment>
<dbReference type="EMBL" id="HBIP01010661">
    <property type="protein sequence ID" value="CAE0490894.1"/>
    <property type="molecule type" value="Transcribed_RNA"/>
</dbReference>
<dbReference type="SUPFAM" id="SSF158230">
    <property type="entry name" value="PRP4-like"/>
    <property type="match status" value="1"/>
</dbReference>
<accession>A0A7S3QRH7</accession>
<dbReference type="InterPro" id="IPR014906">
    <property type="entry name" value="PRP4-like"/>
</dbReference>
<keyword evidence="7" id="KW-0539">Nucleus</keyword>
<keyword evidence="5" id="KW-0747">Spliceosome</keyword>
<proteinExistence type="inferred from homology"/>
<feature type="compositionally biased region" description="Basic and acidic residues" evidence="8">
    <location>
        <begin position="148"/>
        <end position="167"/>
    </location>
</feature>
<feature type="compositionally biased region" description="Basic and acidic residues" evidence="8">
    <location>
        <begin position="42"/>
        <end position="64"/>
    </location>
</feature>
<dbReference type="PANTHER" id="PTHR13007">
    <property type="entry name" value="PRE-MRNA SPLICING FACTOR-RELATED"/>
    <property type="match status" value="1"/>
</dbReference>
<dbReference type="GO" id="GO:0046540">
    <property type="term" value="C:U4/U6 x U5 tri-snRNP complex"/>
    <property type="evidence" value="ECO:0007669"/>
    <property type="project" value="TreeGrafter"/>
</dbReference>
<evidence type="ECO:0000256" key="8">
    <source>
        <dbReference type="SAM" id="MobiDB-lite"/>
    </source>
</evidence>
<evidence type="ECO:0000256" key="5">
    <source>
        <dbReference type="ARBA" id="ARBA00022728"/>
    </source>
</evidence>
<dbReference type="GO" id="GO:0071021">
    <property type="term" value="C:U2-type post-spliceosomal complex"/>
    <property type="evidence" value="ECO:0007669"/>
    <property type="project" value="TreeGrafter"/>
</dbReference>
<evidence type="ECO:0000256" key="3">
    <source>
        <dbReference type="ARBA" id="ARBA00018242"/>
    </source>
</evidence>
<feature type="region of interest" description="Disordered" evidence="8">
    <location>
        <begin position="146"/>
        <end position="190"/>
    </location>
</feature>
<evidence type="ECO:0000256" key="6">
    <source>
        <dbReference type="ARBA" id="ARBA00023187"/>
    </source>
</evidence>
<dbReference type="AlphaFoldDB" id="A0A7S3QRH7"/>
<dbReference type="SMART" id="SM00500">
    <property type="entry name" value="SFM"/>
    <property type="match status" value="1"/>
</dbReference>
<dbReference type="Gene3D" id="1.20.940.10">
    <property type="entry name" value="Functional domain of the splicing factor Prp18"/>
    <property type="match status" value="1"/>
</dbReference>
<evidence type="ECO:0000256" key="4">
    <source>
        <dbReference type="ARBA" id="ARBA00022664"/>
    </source>
</evidence>
<dbReference type="InterPro" id="IPR004098">
    <property type="entry name" value="Prp18"/>
</dbReference>
<feature type="region of interest" description="Disordered" evidence="8">
    <location>
        <begin position="42"/>
        <end position="90"/>
    </location>
</feature>
<reference evidence="10" key="1">
    <citation type="submission" date="2021-01" db="EMBL/GenBank/DDBJ databases">
        <authorList>
            <person name="Corre E."/>
            <person name="Pelletier E."/>
            <person name="Niang G."/>
            <person name="Scheremetjew M."/>
            <person name="Finn R."/>
            <person name="Kale V."/>
            <person name="Holt S."/>
            <person name="Cochrane G."/>
            <person name="Meng A."/>
            <person name="Brown T."/>
            <person name="Cohen L."/>
        </authorList>
    </citation>
    <scope>NUCLEOTIDE SEQUENCE</scope>
    <source>
        <strain evidence="10">CCMP1320</strain>
    </source>
</reference>
<evidence type="ECO:0000313" key="10">
    <source>
        <dbReference type="EMBL" id="CAE0490894.1"/>
    </source>
</evidence>
<feature type="domain" description="Pre-mRNA processing factor 4 (PRP4)-like" evidence="9">
    <location>
        <begin position="90"/>
        <end position="139"/>
    </location>
</feature>
<protein>
    <recommendedName>
        <fullName evidence="3">Pre-mRNA-splicing factor 18</fullName>
    </recommendedName>
</protein>
<dbReference type="InterPro" id="IPR036285">
    <property type="entry name" value="PRP4-like_sf"/>
</dbReference>
<dbReference type="Pfam" id="PF08799">
    <property type="entry name" value="PRP4"/>
    <property type="match status" value="1"/>
</dbReference>
<gene>
    <name evidence="10" type="ORF">DTER00134_LOCUS5967</name>
</gene>
<dbReference type="Gene3D" id="4.10.280.110">
    <property type="entry name" value="Pre-mRNA processing factor 4 domain"/>
    <property type="match status" value="1"/>
</dbReference>
<comment type="similarity">
    <text evidence="2">Belongs to the PRP18 family.</text>
</comment>
<dbReference type="InterPro" id="IPR039979">
    <property type="entry name" value="PRPF18"/>
</dbReference>
<keyword evidence="6" id="KW-0508">mRNA splicing</keyword>
<dbReference type="SUPFAM" id="SSF47938">
    <property type="entry name" value="Functional domain of the splicing factor Prp18"/>
    <property type="match status" value="1"/>
</dbReference>
<dbReference type="Pfam" id="PF02840">
    <property type="entry name" value="Prp18"/>
    <property type="match status" value="1"/>
</dbReference>
<keyword evidence="4" id="KW-0507">mRNA processing</keyword>
<feature type="compositionally biased region" description="Basic and acidic residues" evidence="8">
    <location>
        <begin position="71"/>
        <end position="84"/>
    </location>
</feature>
<organism evidence="10">
    <name type="scientific">Dunaliella tertiolecta</name>
    <name type="common">Green alga</name>
    <dbReference type="NCBI Taxonomy" id="3047"/>
    <lineage>
        <taxon>Eukaryota</taxon>
        <taxon>Viridiplantae</taxon>
        <taxon>Chlorophyta</taxon>
        <taxon>core chlorophytes</taxon>
        <taxon>Chlorophyceae</taxon>
        <taxon>CS clade</taxon>
        <taxon>Chlamydomonadales</taxon>
        <taxon>Dunaliellaceae</taxon>
        <taxon>Dunaliella</taxon>
    </lineage>
</organism>
<evidence type="ECO:0000256" key="7">
    <source>
        <dbReference type="ARBA" id="ARBA00023242"/>
    </source>
</evidence>
<evidence type="ECO:0000256" key="2">
    <source>
        <dbReference type="ARBA" id="ARBA00008137"/>
    </source>
</evidence>